<keyword evidence="2" id="KW-0808">Transferase</keyword>
<feature type="compositionally biased region" description="Acidic residues" evidence="3">
    <location>
        <begin position="25"/>
        <end position="37"/>
    </location>
</feature>
<keyword evidence="2" id="KW-0067">ATP-binding</keyword>
<dbReference type="GO" id="GO:0046854">
    <property type="term" value="P:phosphatidylinositol phosphate biosynthetic process"/>
    <property type="evidence" value="ECO:0007669"/>
    <property type="project" value="TreeGrafter"/>
</dbReference>
<evidence type="ECO:0000256" key="3">
    <source>
        <dbReference type="SAM" id="MobiDB-lite"/>
    </source>
</evidence>
<dbReference type="GO" id="GO:0005524">
    <property type="term" value="F:ATP binding"/>
    <property type="evidence" value="ECO:0007669"/>
    <property type="project" value="UniProtKB-UniRule"/>
</dbReference>
<protein>
    <submittedName>
        <fullName evidence="5">1-phosphatidylinositol-3-phosphate 5-kinase fab1d</fullName>
    </submittedName>
</protein>
<feature type="domain" description="PIPK" evidence="4">
    <location>
        <begin position="1"/>
        <end position="132"/>
    </location>
</feature>
<dbReference type="Gramene" id="Psat07G0531200-T1">
    <property type="protein sequence ID" value="KAI5389941.1"/>
    <property type="gene ID" value="KIW84_075312"/>
</dbReference>
<sequence>MTEGDVLGEVVVAAAAEGAERQGEEGEADASLDDGTDDDYNLKGALFERYTSDAAGAEDVLLDQNFVEDMNFSSSYVSHKAKRVLQRAIWNETSFLNNMQSINVMDYSLLVGVDSKKRELVCGIIDYLRQYT</sequence>
<dbReference type="Proteomes" id="UP001058974">
    <property type="component" value="Chromosome 7"/>
</dbReference>
<organism evidence="5 6">
    <name type="scientific">Pisum sativum</name>
    <name type="common">Garden pea</name>
    <name type="synonym">Lathyrus oleraceus</name>
    <dbReference type="NCBI Taxonomy" id="3888"/>
    <lineage>
        <taxon>Eukaryota</taxon>
        <taxon>Viridiplantae</taxon>
        <taxon>Streptophyta</taxon>
        <taxon>Embryophyta</taxon>
        <taxon>Tracheophyta</taxon>
        <taxon>Spermatophyta</taxon>
        <taxon>Magnoliopsida</taxon>
        <taxon>eudicotyledons</taxon>
        <taxon>Gunneridae</taxon>
        <taxon>Pentapetalae</taxon>
        <taxon>rosids</taxon>
        <taxon>fabids</taxon>
        <taxon>Fabales</taxon>
        <taxon>Fabaceae</taxon>
        <taxon>Papilionoideae</taxon>
        <taxon>50 kb inversion clade</taxon>
        <taxon>NPAAA clade</taxon>
        <taxon>Hologalegina</taxon>
        <taxon>IRL clade</taxon>
        <taxon>Fabeae</taxon>
        <taxon>Lathyrus</taxon>
    </lineage>
</organism>
<evidence type="ECO:0000256" key="1">
    <source>
        <dbReference type="ARBA" id="ARBA00022777"/>
    </source>
</evidence>
<dbReference type="GO" id="GO:0000285">
    <property type="term" value="F:1-phosphatidylinositol-3-phosphate 5-kinase activity"/>
    <property type="evidence" value="ECO:0007669"/>
    <property type="project" value="TreeGrafter"/>
</dbReference>
<gene>
    <name evidence="5" type="ORF">KIW84_075312</name>
</gene>
<dbReference type="InterPro" id="IPR002498">
    <property type="entry name" value="PInositol-4-P-4/5-kinase_core"/>
</dbReference>
<comment type="caution">
    <text evidence="5">The sequence shown here is derived from an EMBL/GenBank/DDBJ whole genome shotgun (WGS) entry which is preliminary data.</text>
</comment>
<dbReference type="Gene3D" id="3.30.810.10">
    <property type="entry name" value="2-Layer Sandwich"/>
    <property type="match status" value="1"/>
</dbReference>
<dbReference type="PROSITE" id="PS51455">
    <property type="entry name" value="PIPK"/>
    <property type="match status" value="1"/>
</dbReference>
<dbReference type="PANTHER" id="PTHR45748">
    <property type="entry name" value="1-PHOSPHATIDYLINOSITOL 3-PHOSPHATE 5-KINASE-RELATED"/>
    <property type="match status" value="1"/>
</dbReference>
<reference evidence="5 6" key="1">
    <citation type="journal article" date="2022" name="Nat. Genet.">
        <title>Improved pea reference genome and pan-genome highlight genomic features and evolutionary characteristics.</title>
        <authorList>
            <person name="Yang T."/>
            <person name="Liu R."/>
            <person name="Luo Y."/>
            <person name="Hu S."/>
            <person name="Wang D."/>
            <person name="Wang C."/>
            <person name="Pandey M.K."/>
            <person name="Ge S."/>
            <person name="Xu Q."/>
            <person name="Li N."/>
            <person name="Li G."/>
            <person name="Huang Y."/>
            <person name="Saxena R.K."/>
            <person name="Ji Y."/>
            <person name="Li M."/>
            <person name="Yan X."/>
            <person name="He Y."/>
            <person name="Liu Y."/>
            <person name="Wang X."/>
            <person name="Xiang C."/>
            <person name="Varshney R.K."/>
            <person name="Ding H."/>
            <person name="Gao S."/>
            <person name="Zong X."/>
        </authorList>
    </citation>
    <scope>NUCLEOTIDE SEQUENCE [LARGE SCALE GENOMIC DNA]</scope>
    <source>
        <strain evidence="5 6">cv. Zhongwan 6</strain>
    </source>
</reference>
<keyword evidence="2" id="KW-0547">Nucleotide-binding</keyword>
<dbReference type="AlphaFoldDB" id="A0A9D4VWD6"/>
<dbReference type="GO" id="GO:0010008">
    <property type="term" value="C:endosome membrane"/>
    <property type="evidence" value="ECO:0007669"/>
    <property type="project" value="TreeGrafter"/>
</dbReference>
<dbReference type="SUPFAM" id="SSF56104">
    <property type="entry name" value="SAICAR synthase-like"/>
    <property type="match status" value="1"/>
</dbReference>
<dbReference type="EMBL" id="JAMSHJ010000007">
    <property type="protein sequence ID" value="KAI5389941.1"/>
    <property type="molecule type" value="Genomic_DNA"/>
</dbReference>
<evidence type="ECO:0000259" key="4">
    <source>
        <dbReference type="PROSITE" id="PS51455"/>
    </source>
</evidence>
<keyword evidence="6" id="KW-1185">Reference proteome</keyword>
<evidence type="ECO:0000313" key="6">
    <source>
        <dbReference type="Proteomes" id="UP001058974"/>
    </source>
</evidence>
<dbReference type="Pfam" id="PF01504">
    <property type="entry name" value="PIP5K"/>
    <property type="match status" value="1"/>
</dbReference>
<proteinExistence type="predicted"/>
<accession>A0A9D4VWD6</accession>
<evidence type="ECO:0000256" key="2">
    <source>
        <dbReference type="PROSITE-ProRule" id="PRU00781"/>
    </source>
</evidence>
<dbReference type="PANTHER" id="PTHR45748:SF4">
    <property type="entry name" value="1-PHOSPHATIDYLINOSITOL-3-PHOSPHATE 5-KINASE FAB1D-RELATED"/>
    <property type="match status" value="1"/>
</dbReference>
<evidence type="ECO:0000313" key="5">
    <source>
        <dbReference type="EMBL" id="KAI5389941.1"/>
    </source>
</evidence>
<dbReference type="InterPro" id="IPR027483">
    <property type="entry name" value="PInositol-4-P-4/5-kinase_C_sf"/>
</dbReference>
<keyword evidence="1 2" id="KW-0418">Kinase</keyword>
<name>A0A9D4VWD6_PEA</name>
<feature type="region of interest" description="Disordered" evidence="3">
    <location>
        <begin position="18"/>
        <end position="37"/>
    </location>
</feature>